<dbReference type="EMBL" id="CP003495">
    <property type="protein sequence ID" value="AFY29736.1"/>
    <property type="molecule type" value="Genomic_DNA"/>
</dbReference>
<proteinExistence type="predicted"/>
<dbReference type="AlphaFoldDB" id="K9PAG6"/>
<reference evidence="2" key="1">
    <citation type="journal article" date="2013" name="Proc. Natl. Acad. Sci. U.S.A.">
        <title>Improving the coverage of the cyanobacterial phylum using diversity-driven genome sequencing.</title>
        <authorList>
            <person name="Shih P.M."/>
            <person name="Wu D."/>
            <person name="Latifi A."/>
            <person name="Axen S.D."/>
            <person name="Fewer D.P."/>
            <person name="Talla E."/>
            <person name="Calteau A."/>
            <person name="Cai F."/>
            <person name="Tandeau de Marsac N."/>
            <person name="Rippka R."/>
            <person name="Herdman M."/>
            <person name="Sivonen K."/>
            <person name="Coursin T."/>
            <person name="Laurent T."/>
            <person name="Goodwin L."/>
            <person name="Nolan M."/>
            <person name="Davenport K.W."/>
            <person name="Han C.S."/>
            <person name="Rubin E.M."/>
            <person name="Eisen J.A."/>
            <person name="Woyke T."/>
            <person name="Gugger M."/>
            <person name="Kerfeld C.A."/>
        </authorList>
    </citation>
    <scope>NUCLEOTIDE SEQUENCE [LARGE SCALE GENOMIC DNA]</scope>
    <source>
        <strain evidence="2">ATCC 27147 / PCC 6307</strain>
    </source>
</reference>
<sequence length="32" mass="3836">MTEDDFRHIASFFQPPEEVEMFNVKLYAMESP</sequence>
<dbReference type="Proteomes" id="UP000010388">
    <property type="component" value="Chromosome"/>
</dbReference>
<name>K9PAG6_CYAGP</name>
<organism evidence="1 2">
    <name type="scientific">Cyanobium gracile (strain ATCC 27147 / PCC 6307)</name>
    <dbReference type="NCBI Taxonomy" id="292564"/>
    <lineage>
        <taxon>Bacteria</taxon>
        <taxon>Bacillati</taxon>
        <taxon>Cyanobacteriota</taxon>
        <taxon>Cyanophyceae</taxon>
        <taxon>Synechococcales</taxon>
        <taxon>Prochlorococcaceae</taxon>
        <taxon>Cyanobium</taxon>
    </lineage>
</organism>
<dbReference type="STRING" id="292564.Cyagr_2643"/>
<protein>
    <submittedName>
        <fullName evidence="1">Uncharacterized protein</fullName>
    </submittedName>
</protein>
<accession>K9PAG6</accession>
<dbReference type="KEGG" id="cgc:Cyagr_2643"/>
<evidence type="ECO:0000313" key="2">
    <source>
        <dbReference type="Proteomes" id="UP000010388"/>
    </source>
</evidence>
<evidence type="ECO:0000313" key="1">
    <source>
        <dbReference type="EMBL" id="AFY29736.1"/>
    </source>
</evidence>
<gene>
    <name evidence="1" type="ordered locus">Cyagr_2643</name>
</gene>
<dbReference type="HOGENOM" id="CLU_3389016_0_0_3"/>